<dbReference type="Proteomes" id="UP000886998">
    <property type="component" value="Unassembled WGS sequence"/>
</dbReference>
<dbReference type="EMBL" id="BMAV01003180">
    <property type="protein sequence ID" value="GFY42607.1"/>
    <property type="molecule type" value="Genomic_DNA"/>
</dbReference>
<dbReference type="AlphaFoldDB" id="A0A8X6WWD7"/>
<gene>
    <name evidence="2" type="ORF">TNIN_53841</name>
</gene>
<evidence type="ECO:0000313" key="2">
    <source>
        <dbReference type="EMBL" id="GFY42607.1"/>
    </source>
</evidence>
<sequence>MGRVGPRSNRIIPSDLISSFPFRIIRQLARSSVRTSDETAFHLHTGRSHPKNDYPTMSRCMSYNSHFILMMMKYSNMNSHYRVGPRFIYIFLESFFFSSALVVGCR</sequence>
<comment type="caution">
    <text evidence="2">The sequence shown here is derived from an EMBL/GenBank/DDBJ whole genome shotgun (WGS) entry which is preliminary data.</text>
</comment>
<organism evidence="2 3">
    <name type="scientific">Trichonephila inaurata madagascariensis</name>
    <dbReference type="NCBI Taxonomy" id="2747483"/>
    <lineage>
        <taxon>Eukaryota</taxon>
        <taxon>Metazoa</taxon>
        <taxon>Ecdysozoa</taxon>
        <taxon>Arthropoda</taxon>
        <taxon>Chelicerata</taxon>
        <taxon>Arachnida</taxon>
        <taxon>Araneae</taxon>
        <taxon>Araneomorphae</taxon>
        <taxon>Entelegynae</taxon>
        <taxon>Araneoidea</taxon>
        <taxon>Nephilidae</taxon>
        <taxon>Trichonephila</taxon>
        <taxon>Trichonephila inaurata</taxon>
    </lineage>
</organism>
<keyword evidence="1" id="KW-1133">Transmembrane helix</keyword>
<proteinExistence type="predicted"/>
<keyword evidence="1" id="KW-0812">Transmembrane</keyword>
<keyword evidence="1" id="KW-0472">Membrane</keyword>
<evidence type="ECO:0000313" key="3">
    <source>
        <dbReference type="Proteomes" id="UP000886998"/>
    </source>
</evidence>
<feature type="transmembrane region" description="Helical" evidence="1">
    <location>
        <begin position="87"/>
        <end position="104"/>
    </location>
</feature>
<reference evidence="2" key="1">
    <citation type="submission" date="2020-08" db="EMBL/GenBank/DDBJ databases">
        <title>Multicomponent nature underlies the extraordinary mechanical properties of spider dragline silk.</title>
        <authorList>
            <person name="Kono N."/>
            <person name="Nakamura H."/>
            <person name="Mori M."/>
            <person name="Yoshida Y."/>
            <person name="Ohtoshi R."/>
            <person name="Malay A.D."/>
            <person name="Moran D.A.P."/>
            <person name="Tomita M."/>
            <person name="Numata K."/>
            <person name="Arakawa K."/>
        </authorList>
    </citation>
    <scope>NUCLEOTIDE SEQUENCE</scope>
</reference>
<accession>A0A8X6WWD7</accession>
<name>A0A8X6WWD7_9ARAC</name>
<keyword evidence="3" id="KW-1185">Reference proteome</keyword>
<evidence type="ECO:0000256" key="1">
    <source>
        <dbReference type="SAM" id="Phobius"/>
    </source>
</evidence>
<protein>
    <submittedName>
        <fullName evidence="2">Uncharacterized protein</fullName>
    </submittedName>
</protein>